<evidence type="ECO:0000313" key="10">
    <source>
        <dbReference type="Proteomes" id="UP000515237"/>
    </source>
</evidence>
<evidence type="ECO:0000259" key="7">
    <source>
        <dbReference type="Pfam" id="PF04542"/>
    </source>
</evidence>
<dbReference type="KEGG" id="aswu:HUW51_10855"/>
<feature type="domain" description="RNA polymerase sigma factor 70 region 4 type 2" evidence="8">
    <location>
        <begin position="123"/>
        <end position="173"/>
    </location>
</feature>
<dbReference type="Proteomes" id="UP000515237">
    <property type="component" value="Chromosome"/>
</dbReference>
<evidence type="ECO:0000256" key="3">
    <source>
        <dbReference type="ARBA" id="ARBA00023082"/>
    </source>
</evidence>
<dbReference type="Pfam" id="PF04542">
    <property type="entry name" value="Sigma70_r2"/>
    <property type="match status" value="1"/>
</dbReference>
<dbReference type="SUPFAM" id="SSF88659">
    <property type="entry name" value="Sigma3 and sigma4 domains of RNA polymerase sigma factors"/>
    <property type="match status" value="1"/>
</dbReference>
<accession>A0A7G7G7R7</accession>
<dbReference type="InterPro" id="IPR039425">
    <property type="entry name" value="RNA_pol_sigma-70-like"/>
</dbReference>
<keyword evidence="10" id="KW-1185">Reference proteome</keyword>
<dbReference type="InterPro" id="IPR014327">
    <property type="entry name" value="RNA_pol_sigma70_bacteroid"/>
</dbReference>
<keyword evidence="3 6" id="KW-0731">Sigma factor</keyword>
<keyword evidence="2 6" id="KW-0805">Transcription regulation</keyword>
<dbReference type="NCBIfam" id="TIGR02985">
    <property type="entry name" value="Sig70_bacteroi1"/>
    <property type="match status" value="1"/>
</dbReference>
<reference evidence="9 10" key="1">
    <citation type="journal article" date="2018" name="Int. J. Syst. Evol. Microbiol.">
        <title>Adhaeribacter swui sp. nov., isolated from wet mud.</title>
        <authorList>
            <person name="Kim D.U."/>
            <person name="Kim K.W."/>
            <person name="Kang M.S."/>
            <person name="Kim J.Y."/>
            <person name="Jang J.H."/>
            <person name="Kim M.K."/>
        </authorList>
    </citation>
    <scope>NUCLEOTIDE SEQUENCE [LARGE SCALE GENOMIC DNA]</scope>
    <source>
        <strain evidence="9 10">KCTC 52873</strain>
    </source>
</reference>
<dbReference type="InterPro" id="IPR036388">
    <property type="entry name" value="WH-like_DNA-bd_sf"/>
</dbReference>
<dbReference type="InterPro" id="IPR000838">
    <property type="entry name" value="RNA_pol_sigma70_ECF_CS"/>
</dbReference>
<dbReference type="Gene3D" id="1.10.10.10">
    <property type="entry name" value="Winged helix-like DNA-binding domain superfamily/Winged helix DNA-binding domain"/>
    <property type="match status" value="1"/>
</dbReference>
<evidence type="ECO:0000256" key="1">
    <source>
        <dbReference type="ARBA" id="ARBA00010641"/>
    </source>
</evidence>
<evidence type="ECO:0000259" key="8">
    <source>
        <dbReference type="Pfam" id="PF08281"/>
    </source>
</evidence>
<dbReference type="InterPro" id="IPR007627">
    <property type="entry name" value="RNA_pol_sigma70_r2"/>
</dbReference>
<name>A0A7G7G7R7_9BACT</name>
<dbReference type="EMBL" id="CP055156">
    <property type="protein sequence ID" value="QNF33201.1"/>
    <property type="molecule type" value="Genomic_DNA"/>
</dbReference>
<evidence type="ECO:0000256" key="6">
    <source>
        <dbReference type="RuleBase" id="RU000716"/>
    </source>
</evidence>
<dbReference type="AlphaFoldDB" id="A0A7G7G7R7"/>
<dbReference type="InterPro" id="IPR013324">
    <property type="entry name" value="RNA_pol_sigma_r3/r4-like"/>
</dbReference>
<evidence type="ECO:0000256" key="4">
    <source>
        <dbReference type="ARBA" id="ARBA00023125"/>
    </source>
</evidence>
<feature type="domain" description="RNA polymerase sigma-70 region 2" evidence="7">
    <location>
        <begin position="30"/>
        <end position="92"/>
    </location>
</feature>
<dbReference type="PANTHER" id="PTHR43133">
    <property type="entry name" value="RNA POLYMERASE ECF-TYPE SIGMA FACTO"/>
    <property type="match status" value="1"/>
</dbReference>
<sequence>MQSEPKNYSVEDVYELVKGNEAAFDKLYFCLEPKVYAFALKLVRNKEEAEEVVQEVFLKVWEKRASIQPESGIDSYLFTIAKNLVYNKAKRRVYAHAYHKYLAAKDYAESSTENQIRYNELSQQVKDLIESLPPVRQQVFTLSRLEGFSNQEIAQKLNTSNSNIENHLNKALRLFKTAIAKTLLFQLFLLWGGSEWFK</sequence>
<dbReference type="RefSeq" id="WP_185274053.1">
    <property type="nucleotide sequence ID" value="NZ_CP055156.1"/>
</dbReference>
<evidence type="ECO:0000256" key="2">
    <source>
        <dbReference type="ARBA" id="ARBA00023015"/>
    </source>
</evidence>
<proteinExistence type="inferred from homology"/>
<evidence type="ECO:0000256" key="5">
    <source>
        <dbReference type="ARBA" id="ARBA00023163"/>
    </source>
</evidence>
<dbReference type="Pfam" id="PF08281">
    <property type="entry name" value="Sigma70_r4_2"/>
    <property type="match status" value="1"/>
</dbReference>
<dbReference type="NCBIfam" id="TIGR02937">
    <property type="entry name" value="sigma70-ECF"/>
    <property type="match status" value="1"/>
</dbReference>
<comment type="similarity">
    <text evidence="1 6">Belongs to the sigma-70 factor family. ECF subfamily.</text>
</comment>
<dbReference type="InterPro" id="IPR013325">
    <property type="entry name" value="RNA_pol_sigma_r2"/>
</dbReference>
<dbReference type="SUPFAM" id="SSF88946">
    <property type="entry name" value="Sigma2 domain of RNA polymerase sigma factors"/>
    <property type="match status" value="1"/>
</dbReference>
<dbReference type="PANTHER" id="PTHR43133:SF46">
    <property type="entry name" value="RNA POLYMERASE SIGMA-70 FACTOR ECF SUBFAMILY"/>
    <property type="match status" value="1"/>
</dbReference>
<dbReference type="InterPro" id="IPR013249">
    <property type="entry name" value="RNA_pol_sigma70_r4_t2"/>
</dbReference>
<keyword evidence="4 6" id="KW-0238">DNA-binding</keyword>
<gene>
    <name evidence="9" type="ORF">HUW51_10855</name>
</gene>
<keyword evidence="5 6" id="KW-0804">Transcription</keyword>
<dbReference type="GO" id="GO:0006352">
    <property type="term" value="P:DNA-templated transcription initiation"/>
    <property type="evidence" value="ECO:0007669"/>
    <property type="project" value="InterPro"/>
</dbReference>
<evidence type="ECO:0000313" key="9">
    <source>
        <dbReference type="EMBL" id="QNF33201.1"/>
    </source>
</evidence>
<dbReference type="PROSITE" id="PS01063">
    <property type="entry name" value="SIGMA70_ECF"/>
    <property type="match status" value="1"/>
</dbReference>
<dbReference type="GO" id="GO:0003677">
    <property type="term" value="F:DNA binding"/>
    <property type="evidence" value="ECO:0007669"/>
    <property type="project" value="UniProtKB-KW"/>
</dbReference>
<dbReference type="InterPro" id="IPR014284">
    <property type="entry name" value="RNA_pol_sigma-70_dom"/>
</dbReference>
<dbReference type="Gene3D" id="1.10.1740.10">
    <property type="match status" value="1"/>
</dbReference>
<dbReference type="GO" id="GO:0016987">
    <property type="term" value="F:sigma factor activity"/>
    <property type="evidence" value="ECO:0007669"/>
    <property type="project" value="UniProtKB-KW"/>
</dbReference>
<protein>
    <recommendedName>
        <fullName evidence="6">RNA polymerase sigma factor</fullName>
    </recommendedName>
</protein>
<organism evidence="9 10">
    <name type="scientific">Adhaeribacter swui</name>
    <dbReference type="NCBI Taxonomy" id="2086471"/>
    <lineage>
        <taxon>Bacteria</taxon>
        <taxon>Pseudomonadati</taxon>
        <taxon>Bacteroidota</taxon>
        <taxon>Cytophagia</taxon>
        <taxon>Cytophagales</taxon>
        <taxon>Hymenobacteraceae</taxon>
        <taxon>Adhaeribacter</taxon>
    </lineage>
</organism>